<dbReference type="RefSeq" id="WP_345609607.1">
    <property type="nucleotide sequence ID" value="NZ_BAABJV010000001.1"/>
</dbReference>
<dbReference type="Proteomes" id="UP001501147">
    <property type="component" value="Unassembled WGS sequence"/>
</dbReference>
<gene>
    <name evidence="1" type="ORF">GCM10023329_09200</name>
</gene>
<keyword evidence="2" id="KW-1185">Reference proteome</keyword>
<dbReference type="NCBIfam" id="TIGR00026">
    <property type="entry name" value="hi_GC_TIGR00026"/>
    <property type="match status" value="1"/>
</dbReference>
<proteinExistence type="predicted"/>
<evidence type="ECO:0000313" key="1">
    <source>
        <dbReference type="EMBL" id="GAA4765330.1"/>
    </source>
</evidence>
<accession>A0ABP8ZSZ5</accession>
<dbReference type="Pfam" id="PF04075">
    <property type="entry name" value="F420H2_quin_red"/>
    <property type="match status" value="1"/>
</dbReference>
<reference evidence="2" key="1">
    <citation type="journal article" date="2019" name="Int. J. Syst. Evol. Microbiol.">
        <title>The Global Catalogue of Microorganisms (GCM) 10K type strain sequencing project: providing services to taxonomists for standard genome sequencing and annotation.</title>
        <authorList>
            <consortium name="The Broad Institute Genomics Platform"/>
            <consortium name="The Broad Institute Genome Sequencing Center for Infectious Disease"/>
            <person name="Wu L."/>
            <person name="Ma J."/>
        </authorList>
    </citation>
    <scope>NUCLEOTIDE SEQUENCE [LARGE SCALE GENOMIC DNA]</scope>
    <source>
        <strain evidence="2">JCM 18324</strain>
    </source>
</reference>
<dbReference type="Gene3D" id="2.30.110.10">
    <property type="entry name" value="Electron Transport, Fmn-binding Protein, Chain A"/>
    <property type="match status" value="1"/>
</dbReference>
<comment type="caution">
    <text evidence="1">The sequence shown here is derived from an EMBL/GenBank/DDBJ whole genome shotgun (WGS) entry which is preliminary data.</text>
</comment>
<dbReference type="InterPro" id="IPR004378">
    <property type="entry name" value="F420H2_quin_Rdtase"/>
</dbReference>
<dbReference type="InterPro" id="IPR012349">
    <property type="entry name" value="Split_barrel_FMN-bd"/>
</dbReference>
<organism evidence="1 2">
    <name type="scientific">Streptomyces sanyensis</name>
    <dbReference type="NCBI Taxonomy" id="568869"/>
    <lineage>
        <taxon>Bacteria</taxon>
        <taxon>Bacillati</taxon>
        <taxon>Actinomycetota</taxon>
        <taxon>Actinomycetes</taxon>
        <taxon>Kitasatosporales</taxon>
        <taxon>Streptomycetaceae</taxon>
        <taxon>Streptomyces</taxon>
    </lineage>
</organism>
<name>A0ABP8ZSZ5_9ACTN</name>
<evidence type="ECO:0000313" key="2">
    <source>
        <dbReference type="Proteomes" id="UP001501147"/>
    </source>
</evidence>
<protein>
    <submittedName>
        <fullName evidence="1">Nitroreductase family deazaflavin-dependent oxidoreductase</fullName>
    </submittedName>
</protein>
<dbReference type="EMBL" id="BAABJV010000001">
    <property type="protein sequence ID" value="GAA4765330.1"/>
    <property type="molecule type" value="Genomic_DNA"/>
</dbReference>
<sequence length="166" mass="17910">MLNPLRGGPPGKGLRRLALRAPIGLYRIGLGGLLGQRMVLLTHTGRVSGRPRQVVLEVVARLPEPGCYLIASGYGERSQWLRNILATPEVHYQVGRRTRRGTAVPLPPEESGRALADYARQHPRLAGRLMRSVGHAPSTQADFEALGADRHGGVPLIALRPSPGDA</sequence>
<dbReference type="SUPFAM" id="SSF50475">
    <property type="entry name" value="FMN-binding split barrel"/>
    <property type="match status" value="1"/>
</dbReference>